<feature type="region of interest" description="Disordered" evidence="1">
    <location>
        <begin position="89"/>
        <end position="109"/>
    </location>
</feature>
<dbReference type="Proteomes" id="UP000481153">
    <property type="component" value="Unassembled WGS sequence"/>
</dbReference>
<dbReference type="Gene3D" id="3.80.10.10">
    <property type="entry name" value="Ribonuclease Inhibitor"/>
    <property type="match status" value="1"/>
</dbReference>
<sequence>MRVYMQCMDMSENKFDDAPSVALASYSSTPSCGLTTLVLTHCDIADNEIPGFAKPLCANKAYHILDLIRNLIGAKEVLTIVQPDLTTEGSVVTSKNHDEPETELELFAP</sequence>
<keyword evidence="3" id="KW-1185">Reference proteome</keyword>
<accession>A0A6G0WAI8</accession>
<dbReference type="VEuPathDB" id="FungiDB:AeMF1_019969"/>
<dbReference type="SUPFAM" id="SSF52047">
    <property type="entry name" value="RNI-like"/>
    <property type="match status" value="1"/>
</dbReference>
<evidence type="ECO:0000313" key="2">
    <source>
        <dbReference type="EMBL" id="KAF0724248.1"/>
    </source>
</evidence>
<organism evidence="2 3">
    <name type="scientific">Aphanomyces euteiches</name>
    <dbReference type="NCBI Taxonomy" id="100861"/>
    <lineage>
        <taxon>Eukaryota</taxon>
        <taxon>Sar</taxon>
        <taxon>Stramenopiles</taxon>
        <taxon>Oomycota</taxon>
        <taxon>Saprolegniomycetes</taxon>
        <taxon>Saprolegniales</taxon>
        <taxon>Verrucalvaceae</taxon>
        <taxon>Aphanomyces</taxon>
    </lineage>
</organism>
<comment type="caution">
    <text evidence="2">The sequence shown here is derived from an EMBL/GenBank/DDBJ whole genome shotgun (WGS) entry which is preliminary data.</text>
</comment>
<proteinExistence type="predicted"/>
<protein>
    <submittedName>
        <fullName evidence="2">Uncharacterized protein</fullName>
    </submittedName>
</protein>
<dbReference type="AlphaFoldDB" id="A0A6G0WAI8"/>
<evidence type="ECO:0000313" key="3">
    <source>
        <dbReference type="Proteomes" id="UP000481153"/>
    </source>
</evidence>
<evidence type="ECO:0000256" key="1">
    <source>
        <dbReference type="SAM" id="MobiDB-lite"/>
    </source>
</evidence>
<name>A0A6G0WAI8_9STRA</name>
<gene>
    <name evidence="2" type="ORF">Ae201684_017028</name>
</gene>
<dbReference type="EMBL" id="VJMJ01000275">
    <property type="protein sequence ID" value="KAF0724248.1"/>
    <property type="molecule type" value="Genomic_DNA"/>
</dbReference>
<dbReference type="InterPro" id="IPR032675">
    <property type="entry name" value="LRR_dom_sf"/>
</dbReference>
<reference evidence="2 3" key="1">
    <citation type="submission" date="2019-07" db="EMBL/GenBank/DDBJ databases">
        <title>Genomics analysis of Aphanomyces spp. identifies a new class of oomycete effector associated with host adaptation.</title>
        <authorList>
            <person name="Gaulin E."/>
        </authorList>
    </citation>
    <scope>NUCLEOTIDE SEQUENCE [LARGE SCALE GENOMIC DNA]</scope>
    <source>
        <strain evidence="2 3">ATCC 201684</strain>
    </source>
</reference>
<feature type="compositionally biased region" description="Acidic residues" evidence="1">
    <location>
        <begin position="100"/>
        <end position="109"/>
    </location>
</feature>